<keyword evidence="1" id="KW-1133">Transmembrane helix</keyword>
<gene>
    <name evidence="2" type="ORF">BCV71DRAFT_277784</name>
</gene>
<dbReference type="AlphaFoldDB" id="A0A1X0RNP5"/>
<feature type="transmembrane region" description="Helical" evidence="1">
    <location>
        <begin position="50"/>
        <end position="72"/>
    </location>
</feature>
<dbReference type="Proteomes" id="UP000242381">
    <property type="component" value="Unassembled WGS sequence"/>
</dbReference>
<sequence>MYSLCSNVKKPLQSALFSKSLYGTCFSFWERFRYRWAVRGFISSFFTDRIILSLTSAFFSVRFINVSLVLSLQSL</sequence>
<reference evidence="2 3" key="1">
    <citation type="journal article" date="2016" name="Proc. Natl. Acad. Sci. U.S.A.">
        <title>Lipid metabolic changes in an early divergent fungus govern the establishment of a mutualistic symbiosis with endobacteria.</title>
        <authorList>
            <person name="Lastovetsky O.A."/>
            <person name="Gaspar M.L."/>
            <person name="Mondo S.J."/>
            <person name="LaButti K.M."/>
            <person name="Sandor L."/>
            <person name="Grigoriev I.V."/>
            <person name="Henry S.A."/>
            <person name="Pawlowska T.E."/>
        </authorList>
    </citation>
    <scope>NUCLEOTIDE SEQUENCE [LARGE SCALE GENOMIC DNA]</scope>
    <source>
        <strain evidence="2 3">ATCC 11559</strain>
    </source>
</reference>
<name>A0A1X0RNP5_RHIZD</name>
<evidence type="ECO:0000313" key="2">
    <source>
        <dbReference type="EMBL" id="ORE13584.1"/>
    </source>
</evidence>
<keyword evidence="1" id="KW-0812">Transmembrane</keyword>
<dbReference type="EMBL" id="KV921525">
    <property type="protein sequence ID" value="ORE13584.1"/>
    <property type="molecule type" value="Genomic_DNA"/>
</dbReference>
<evidence type="ECO:0000313" key="3">
    <source>
        <dbReference type="Proteomes" id="UP000242381"/>
    </source>
</evidence>
<protein>
    <submittedName>
        <fullName evidence="2">Uncharacterized protein</fullName>
    </submittedName>
</protein>
<keyword evidence="1" id="KW-0472">Membrane</keyword>
<proteinExistence type="predicted"/>
<accession>A0A1X0RNP5</accession>
<evidence type="ECO:0000256" key="1">
    <source>
        <dbReference type="SAM" id="Phobius"/>
    </source>
</evidence>
<organism evidence="2 3">
    <name type="scientific">Rhizopus microsporus</name>
    <dbReference type="NCBI Taxonomy" id="58291"/>
    <lineage>
        <taxon>Eukaryota</taxon>
        <taxon>Fungi</taxon>
        <taxon>Fungi incertae sedis</taxon>
        <taxon>Mucoromycota</taxon>
        <taxon>Mucoromycotina</taxon>
        <taxon>Mucoromycetes</taxon>
        <taxon>Mucorales</taxon>
        <taxon>Mucorineae</taxon>
        <taxon>Rhizopodaceae</taxon>
        <taxon>Rhizopus</taxon>
    </lineage>
</organism>